<dbReference type="Proteomes" id="UP001589810">
    <property type="component" value="Unassembled WGS sequence"/>
</dbReference>
<accession>A0ABV6MQ02</accession>
<dbReference type="PANTHER" id="PTHR13017:SF0">
    <property type="entry name" value="METHENYLTETRAHYDROFOLATE SYNTHASE DOMAIN-CONTAINING PROTEIN"/>
    <property type="match status" value="1"/>
</dbReference>
<dbReference type="SUPFAM" id="SSF100950">
    <property type="entry name" value="NagB/RpiA/CoA transferase-like"/>
    <property type="match status" value="1"/>
</dbReference>
<proteinExistence type="predicted"/>
<reference evidence="1 2" key="1">
    <citation type="submission" date="2024-09" db="EMBL/GenBank/DDBJ databases">
        <authorList>
            <person name="Sun Q."/>
            <person name="Mori K."/>
        </authorList>
    </citation>
    <scope>NUCLEOTIDE SEQUENCE [LARGE SCALE GENOMIC DNA]</scope>
    <source>
        <strain evidence="1 2">TBRC 1432</strain>
    </source>
</reference>
<dbReference type="Gene3D" id="3.40.50.10420">
    <property type="entry name" value="NagB/RpiA/CoA transferase-like"/>
    <property type="match status" value="1"/>
</dbReference>
<dbReference type="InterPro" id="IPR024185">
    <property type="entry name" value="FTHF_cligase-like_sf"/>
</dbReference>
<evidence type="ECO:0000313" key="1">
    <source>
        <dbReference type="EMBL" id="MFC0541951.1"/>
    </source>
</evidence>
<keyword evidence="2" id="KW-1185">Reference proteome</keyword>
<organism evidence="1 2">
    <name type="scientific">Kutzneria chonburiensis</name>
    <dbReference type="NCBI Taxonomy" id="1483604"/>
    <lineage>
        <taxon>Bacteria</taxon>
        <taxon>Bacillati</taxon>
        <taxon>Actinomycetota</taxon>
        <taxon>Actinomycetes</taxon>
        <taxon>Pseudonocardiales</taxon>
        <taxon>Pseudonocardiaceae</taxon>
        <taxon>Kutzneria</taxon>
    </lineage>
</organism>
<dbReference type="InterPro" id="IPR002698">
    <property type="entry name" value="FTHF_cligase"/>
</dbReference>
<name>A0ABV6MQ02_9PSEU</name>
<gene>
    <name evidence="1" type="ORF">ACFFH7_10700</name>
</gene>
<sequence>MAGGDGELREIAMVFPHRRCEIGPDGVGHAVVAGLEVALRQEAGLIRSNTTIVTVVNDRQVVDDDLPETEHDFSVDLIVTPAEVISCGPSRRPVGLIWDHLTPEKIAAIPVLAAMSSSRPAK</sequence>
<dbReference type="InterPro" id="IPR037171">
    <property type="entry name" value="NagB/RpiA_transferase-like"/>
</dbReference>
<dbReference type="EMBL" id="JBHLUD010000002">
    <property type="protein sequence ID" value="MFC0541951.1"/>
    <property type="molecule type" value="Genomic_DNA"/>
</dbReference>
<evidence type="ECO:0000313" key="2">
    <source>
        <dbReference type="Proteomes" id="UP001589810"/>
    </source>
</evidence>
<dbReference type="PANTHER" id="PTHR13017">
    <property type="entry name" value="5-FORMYLTETRAHYDROFOLATE CYCLO-LIGASE-RELATED"/>
    <property type="match status" value="1"/>
</dbReference>
<protein>
    <submittedName>
        <fullName evidence="1">Uncharacterized protein</fullName>
    </submittedName>
</protein>
<comment type="caution">
    <text evidence="1">The sequence shown here is derived from an EMBL/GenBank/DDBJ whole genome shotgun (WGS) entry which is preliminary data.</text>
</comment>
<dbReference type="RefSeq" id="WP_273942012.1">
    <property type="nucleotide sequence ID" value="NZ_CP097263.1"/>
</dbReference>